<dbReference type="GO" id="GO:0005737">
    <property type="term" value="C:cytoplasm"/>
    <property type="evidence" value="ECO:0007669"/>
    <property type="project" value="TreeGrafter"/>
</dbReference>
<evidence type="ECO:0000256" key="1">
    <source>
        <dbReference type="ARBA" id="ARBA00012452"/>
    </source>
</evidence>
<dbReference type="GO" id="GO:0006749">
    <property type="term" value="P:glutathione metabolic process"/>
    <property type="evidence" value="ECO:0007669"/>
    <property type="project" value="TreeGrafter"/>
</dbReference>
<dbReference type="SUPFAM" id="SSF53474">
    <property type="entry name" value="alpha/beta-Hydrolases"/>
    <property type="match status" value="1"/>
</dbReference>
<evidence type="ECO:0000256" key="3">
    <source>
        <dbReference type="ARBA" id="ARBA00022801"/>
    </source>
</evidence>
<name>A0A8H7LUC9_9AGAM</name>
<dbReference type="PROSITE" id="PS50405">
    <property type="entry name" value="GST_CTER"/>
    <property type="match status" value="1"/>
</dbReference>
<dbReference type="SMART" id="SM01110">
    <property type="entry name" value="Cutinase"/>
    <property type="match status" value="1"/>
</dbReference>
<dbReference type="GO" id="GO:0052689">
    <property type="term" value="F:carboxylic ester hydrolase activity"/>
    <property type="evidence" value="ECO:0007669"/>
    <property type="project" value="UniProtKB-ARBA"/>
</dbReference>
<dbReference type="SUPFAM" id="SSF52833">
    <property type="entry name" value="Thioredoxin-like"/>
    <property type="match status" value="1"/>
</dbReference>
<dbReference type="InterPro" id="IPR004045">
    <property type="entry name" value="Glutathione_S-Trfase_N"/>
</dbReference>
<dbReference type="PANTHER" id="PTHR43900">
    <property type="entry name" value="GLUTATHIONE S-TRANSFERASE RHO"/>
    <property type="match status" value="1"/>
</dbReference>
<dbReference type="PROSITE" id="PS50404">
    <property type="entry name" value="GST_NTER"/>
    <property type="match status" value="1"/>
</dbReference>
<feature type="domain" description="GST N-terminal" evidence="6">
    <location>
        <begin position="366"/>
        <end position="444"/>
    </location>
</feature>
<accession>A0A8H7LUC9</accession>
<evidence type="ECO:0000256" key="2">
    <source>
        <dbReference type="ARBA" id="ARBA00022679"/>
    </source>
</evidence>
<dbReference type="GO" id="GO:0043295">
    <property type="term" value="F:glutathione binding"/>
    <property type="evidence" value="ECO:0007669"/>
    <property type="project" value="TreeGrafter"/>
</dbReference>
<feature type="region of interest" description="Disordered" evidence="5">
    <location>
        <begin position="281"/>
        <end position="312"/>
    </location>
</feature>
<evidence type="ECO:0000259" key="7">
    <source>
        <dbReference type="PROSITE" id="PS50405"/>
    </source>
</evidence>
<dbReference type="Pfam" id="PF00043">
    <property type="entry name" value="GST_C"/>
    <property type="match status" value="1"/>
</dbReference>
<organism evidence="8 9">
    <name type="scientific">Rhizoctonia solani</name>
    <dbReference type="NCBI Taxonomy" id="456999"/>
    <lineage>
        <taxon>Eukaryota</taxon>
        <taxon>Fungi</taxon>
        <taxon>Dikarya</taxon>
        <taxon>Basidiomycota</taxon>
        <taxon>Agaricomycotina</taxon>
        <taxon>Agaricomycetes</taxon>
        <taxon>Cantharellales</taxon>
        <taxon>Ceratobasidiaceae</taxon>
        <taxon>Rhizoctonia</taxon>
    </lineage>
</organism>
<keyword evidence="2" id="KW-0808">Transferase</keyword>
<dbReference type="Proteomes" id="UP000602905">
    <property type="component" value="Unassembled WGS sequence"/>
</dbReference>
<feature type="non-terminal residue" evidence="8">
    <location>
        <position position="576"/>
    </location>
</feature>
<dbReference type="EMBL" id="JACYCD010000265">
    <property type="protein sequence ID" value="KAF8698246.1"/>
    <property type="molecule type" value="Genomic_DNA"/>
</dbReference>
<feature type="region of interest" description="Disordered" evidence="5">
    <location>
        <begin position="1"/>
        <end position="20"/>
    </location>
</feature>
<reference evidence="8" key="1">
    <citation type="submission" date="2020-09" db="EMBL/GenBank/DDBJ databases">
        <title>Comparative genome analyses of four rice-infecting Rhizoctonia solani isolates reveal extensive enrichment of homogalacturonan modification genes.</title>
        <authorList>
            <person name="Lee D.-Y."/>
            <person name="Jeon J."/>
            <person name="Kim K.-T."/>
            <person name="Cheong K."/>
            <person name="Song H."/>
            <person name="Choi G."/>
            <person name="Ko J."/>
            <person name="Opiyo S.O."/>
            <person name="Zuo S."/>
            <person name="Madhav S."/>
            <person name="Lee Y.-H."/>
            <person name="Wang G.-L."/>
        </authorList>
    </citation>
    <scope>NUCLEOTIDE SEQUENCE</scope>
    <source>
        <strain evidence="8">AG1-IA WGL</strain>
    </source>
</reference>
<protein>
    <recommendedName>
        <fullName evidence="1">glutathione transferase</fullName>
        <ecNumber evidence="1">2.5.1.18</ecNumber>
    </recommendedName>
</protein>
<dbReference type="AlphaFoldDB" id="A0A8H7LUC9"/>
<dbReference type="SUPFAM" id="SSF47616">
    <property type="entry name" value="GST C-terminal domain-like"/>
    <property type="match status" value="1"/>
</dbReference>
<feature type="domain" description="GST C-terminal" evidence="7">
    <location>
        <begin position="452"/>
        <end position="576"/>
    </location>
</feature>
<dbReference type="InterPro" id="IPR010987">
    <property type="entry name" value="Glutathione-S-Trfase_C-like"/>
</dbReference>
<dbReference type="OrthoDB" id="2586582at2759"/>
<dbReference type="Pfam" id="PF13409">
    <property type="entry name" value="GST_N_2"/>
    <property type="match status" value="1"/>
</dbReference>
<evidence type="ECO:0000256" key="5">
    <source>
        <dbReference type="SAM" id="MobiDB-lite"/>
    </source>
</evidence>
<evidence type="ECO:0000313" key="9">
    <source>
        <dbReference type="Proteomes" id="UP000602905"/>
    </source>
</evidence>
<dbReference type="InterPro" id="IPR040079">
    <property type="entry name" value="Glutathione_S-Trfase"/>
</dbReference>
<dbReference type="InterPro" id="IPR036282">
    <property type="entry name" value="Glutathione-S-Trfase_C_sf"/>
</dbReference>
<dbReference type="InterPro" id="IPR036249">
    <property type="entry name" value="Thioredoxin-like_sf"/>
</dbReference>
<proteinExistence type="predicted"/>
<comment type="caution">
    <text evidence="8">The sequence shown here is derived from an EMBL/GenBank/DDBJ whole genome shotgun (WGS) entry which is preliminary data.</text>
</comment>
<gene>
    <name evidence="8" type="ORF">RHS03_07653</name>
</gene>
<sequence>MVQRNDPEISTPVDSLSEPVSTPGVLVAAVPSPAWNFNTTLALAGISSAKPTPRAECSTLQLVFAPGTGEEGLGLAGAPFSEALAAAIPGTTTYALPYDTSVEYDTTLVAAANSVQQYFASQSAACPDQKFVFGGYSKGAMVVHRTSLPDPIKSKVVALVMFGDPYLKYQTTEFENAWPIVNPKVNLQPGNTTISGANVASFCNSGDIICDLVGNAVEPHLAYGTDGSATKAASFDDSLVSVTIASAFPPYGDSAGYYVVPSTSASISTKVTAALNTAVAPVSEPSDSVPKPRIRPKPRPPPQDLSATTSHAAKSEMVNEFDLSKTENASRGQKEITEAGSRLALDYLFFLFLTVSLLLRVLDLDSMCLELAHPYSTCTHRVWAVANEIGVKVELLLVDLFKVEHKDTKFIENYNPFGLDEDGTKLYESRAICRYLIAKYASESELLPNPSDVKKYGLFEQAASIEYSSFDRWGASITIGRVIAPMAGWPIDEEEVKKAINTLTSNMEAYERILSKQKYLAGNAFTFADLSHLPFGQIINHFYPEIFSSQPHVKLWWDTISSRDSWKSTLKLTGEY</sequence>
<dbReference type="InterPro" id="IPR000675">
    <property type="entry name" value="Cutinase/axe"/>
</dbReference>
<comment type="catalytic activity">
    <reaction evidence="4">
        <text>RX + glutathione = an S-substituted glutathione + a halide anion + H(+)</text>
        <dbReference type="Rhea" id="RHEA:16437"/>
        <dbReference type="ChEBI" id="CHEBI:15378"/>
        <dbReference type="ChEBI" id="CHEBI:16042"/>
        <dbReference type="ChEBI" id="CHEBI:17792"/>
        <dbReference type="ChEBI" id="CHEBI:57925"/>
        <dbReference type="ChEBI" id="CHEBI:90779"/>
        <dbReference type="EC" id="2.5.1.18"/>
    </reaction>
</comment>
<dbReference type="InterPro" id="IPR004046">
    <property type="entry name" value="GST_C"/>
</dbReference>
<dbReference type="EC" id="2.5.1.18" evidence="1"/>
<evidence type="ECO:0000313" key="8">
    <source>
        <dbReference type="EMBL" id="KAF8698246.1"/>
    </source>
</evidence>
<dbReference type="SFLD" id="SFLDG00358">
    <property type="entry name" value="Main_(cytGST)"/>
    <property type="match status" value="1"/>
</dbReference>
<dbReference type="Gene3D" id="3.40.50.1820">
    <property type="entry name" value="alpha/beta hydrolase"/>
    <property type="match status" value="1"/>
</dbReference>
<dbReference type="PANTHER" id="PTHR43900:SF3">
    <property type="entry name" value="GLUTATHIONE S-TRANSFERASE RHO"/>
    <property type="match status" value="1"/>
</dbReference>
<dbReference type="GO" id="GO:0004364">
    <property type="term" value="F:glutathione transferase activity"/>
    <property type="evidence" value="ECO:0007669"/>
    <property type="project" value="UniProtKB-EC"/>
</dbReference>
<evidence type="ECO:0000256" key="4">
    <source>
        <dbReference type="ARBA" id="ARBA00047960"/>
    </source>
</evidence>
<dbReference type="Gene3D" id="1.20.1050.10">
    <property type="match status" value="1"/>
</dbReference>
<dbReference type="Gene3D" id="3.40.30.10">
    <property type="entry name" value="Glutaredoxin"/>
    <property type="match status" value="1"/>
</dbReference>
<dbReference type="SFLD" id="SFLDS00019">
    <property type="entry name" value="Glutathione_Transferase_(cytos"/>
    <property type="match status" value="1"/>
</dbReference>
<dbReference type="InterPro" id="IPR029058">
    <property type="entry name" value="AB_hydrolase_fold"/>
</dbReference>
<dbReference type="Pfam" id="PF01083">
    <property type="entry name" value="Cutinase"/>
    <property type="match status" value="1"/>
</dbReference>
<evidence type="ECO:0000259" key="6">
    <source>
        <dbReference type="PROSITE" id="PS50404"/>
    </source>
</evidence>
<keyword evidence="3" id="KW-0378">Hydrolase</keyword>